<keyword evidence="6" id="KW-0378">Hydrolase</keyword>
<feature type="transmembrane region" description="Helical" evidence="5">
    <location>
        <begin position="12"/>
        <end position="36"/>
    </location>
</feature>
<proteinExistence type="predicted"/>
<protein>
    <submittedName>
        <fullName evidence="6">Rhomboid family intramembrane serine protease</fullName>
    </submittedName>
</protein>
<organism evidence="6 7">
    <name type="scientific">Ohessyouella blattaphilus</name>
    <dbReference type="NCBI Taxonomy" id="2949333"/>
    <lineage>
        <taxon>Bacteria</taxon>
        <taxon>Bacillati</taxon>
        <taxon>Bacillota</taxon>
        <taxon>Clostridia</taxon>
        <taxon>Lachnospirales</taxon>
        <taxon>Lachnospiraceae</taxon>
        <taxon>Ohessyouella</taxon>
    </lineage>
</organism>
<sequence>MNWLDKLEKKFGRYAITNLMLYIVIIYGVGFLLHMLNPEFYFQWLALDPAMILKGQVWRLVTFIFMPPAYSLFWILLSLYMAYFIGRSIESAWGAFRFNLYYFSGMLFTVIAAFIMYFITGTGIYSVGFGTTYISMSLFLVFASLYPETQFLLFFVIPVKVKWLALLDAAYLGWAILQAFLPAYGGGINGVYYRGQALAVVVSLLNFIIYFLSSRKNSRFRPSQIKRKVNYKNKINQAVRERKTYEGGAKHKCAVCGQTELDNPNLEFRYCSKCHGNYEYCQEHLFTHKHVE</sequence>
<keyword evidence="7" id="KW-1185">Reference proteome</keyword>
<dbReference type="Proteomes" id="UP001523565">
    <property type="component" value="Unassembled WGS sequence"/>
</dbReference>
<comment type="subcellular location">
    <subcellularLocation>
        <location evidence="1">Membrane</location>
        <topology evidence="1">Multi-pass membrane protein</topology>
    </subcellularLocation>
</comment>
<feature type="transmembrane region" description="Helical" evidence="5">
    <location>
        <begin position="163"/>
        <end position="185"/>
    </location>
</feature>
<evidence type="ECO:0000256" key="2">
    <source>
        <dbReference type="ARBA" id="ARBA00022692"/>
    </source>
</evidence>
<accession>A0ABT1EEF1</accession>
<evidence type="ECO:0000313" key="7">
    <source>
        <dbReference type="Proteomes" id="UP001523565"/>
    </source>
</evidence>
<reference evidence="6 7" key="1">
    <citation type="journal article" date="2022" name="Genome Biol. Evol.">
        <title>Host diet, physiology and behaviors set the stage for Lachnospiraceae cladogenesis.</title>
        <authorList>
            <person name="Vera-Ponce De Leon A."/>
            <person name="Schneider M."/>
            <person name="Jahnes B.C."/>
            <person name="Sadowski V."/>
            <person name="Camuy-Velez L.A."/>
            <person name="Duan J."/>
            <person name="Sabree Z.L."/>
        </authorList>
    </citation>
    <scope>NUCLEOTIDE SEQUENCE [LARGE SCALE GENOMIC DNA]</scope>
    <source>
        <strain evidence="6 7">PAL227</strain>
    </source>
</reference>
<dbReference type="GO" id="GO:0008233">
    <property type="term" value="F:peptidase activity"/>
    <property type="evidence" value="ECO:0007669"/>
    <property type="project" value="UniProtKB-KW"/>
</dbReference>
<dbReference type="SUPFAM" id="SSF144091">
    <property type="entry name" value="Rhomboid-like"/>
    <property type="match status" value="1"/>
</dbReference>
<dbReference type="InterPro" id="IPR035952">
    <property type="entry name" value="Rhomboid-like_sf"/>
</dbReference>
<comment type="caution">
    <text evidence="6">The sequence shown here is derived from an EMBL/GenBank/DDBJ whole genome shotgun (WGS) entry which is preliminary data.</text>
</comment>
<dbReference type="RefSeq" id="WP_262067995.1">
    <property type="nucleotide sequence ID" value="NZ_JAMXOC010000002.1"/>
</dbReference>
<gene>
    <name evidence="6" type="ORF">NK118_02365</name>
</gene>
<evidence type="ECO:0000256" key="5">
    <source>
        <dbReference type="SAM" id="Phobius"/>
    </source>
</evidence>
<dbReference type="Gene3D" id="1.20.1540.10">
    <property type="entry name" value="Rhomboid-like"/>
    <property type="match status" value="1"/>
</dbReference>
<evidence type="ECO:0000313" key="6">
    <source>
        <dbReference type="EMBL" id="MCP1109087.1"/>
    </source>
</evidence>
<dbReference type="GO" id="GO:0006508">
    <property type="term" value="P:proteolysis"/>
    <property type="evidence" value="ECO:0007669"/>
    <property type="project" value="UniProtKB-KW"/>
</dbReference>
<feature type="transmembrane region" description="Helical" evidence="5">
    <location>
        <begin position="132"/>
        <end position="156"/>
    </location>
</feature>
<dbReference type="EMBL" id="JAMZFV010000002">
    <property type="protein sequence ID" value="MCP1109087.1"/>
    <property type="molecule type" value="Genomic_DNA"/>
</dbReference>
<evidence type="ECO:0000256" key="4">
    <source>
        <dbReference type="ARBA" id="ARBA00023136"/>
    </source>
</evidence>
<keyword evidence="6" id="KW-0645">Protease</keyword>
<evidence type="ECO:0000256" key="1">
    <source>
        <dbReference type="ARBA" id="ARBA00004141"/>
    </source>
</evidence>
<keyword evidence="4 5" id="KW-0472">Membrane</keyword>
<keyword evidence="3 5" id="KW-1133">Transmembrane helix</keyword>
<feature type="transmembrane region" description="Helical" evidence="5">
    <location>
        <begin position="191"/>
        <end position="212"/>
    </location>
</feature>
<evidence type="ECO:0000256" key="3">
    <source>
        <dbReference type="ARBA" id="ARBA00022989"/>
    </source>
</evidence>
<feature type="transmembrane region" description="Helical" evidence="5">
    <location>
        <begin position="56"/>
        <end position="86"/>
    </location>
</feature>
<name>A0ABT1EEF1_9FIRM</name>
<feature type="transmembrane region" description="Helical" evidence="5">
    <location>
        <begin position="98"/>
        <end position="120"/>
    </location>
</feature>
<keyword evidence="2 5" id="KW-0812">Transmembrane</keyword>